<dbReference type="Proteomes" id="UP001189429">
    <property type="component" value="Unassembled WGS sequence"/>
</dbReference>
<feature type="region of interest" description="Disordered" evidence="1">
    <location>
        <begin position="47"/>
        <end position="115"/>
    </location>
</feature>
<evidence type="ECO:0000313" key="3">
    <source>
        <dbReference type="Proteomes" id="UP001189429"/>
    </source>
</evidence>
<accession>A0ABN9VK16</accession>
<sequence>EWALFPPLGARSGPQPPAGALWPAEVRPPPEDKYLPSCRACRPRALAAAWPRSCCRAPARPRRRPGPAPSGGEGRNPPAPAGAPPTRGRTPRAAGPPGGAQAREAGGREGEEEDAGLAQGVIRRAGAEGAAFGSALTAVARGLLLPAEAARQHSIGGAAREGSQACLSCTFCCWSSCCSSSIGKLRSTGLGAP</sequence>
<evidence type="ECO:0000313" key="2">
    <source>
        <dbReference type="EMBL" id="CAK0872708.1"/>
    </source>
</evidence>
<feature type="non-terminal residue" evidence="2">
    <location>
        <position position="1"/>
    </location>
</feature>
<feature type="compositionally biased region" description="Low complexity" evidence="1">
    <location>
        <begin position="84"/>
        <end position="104"/>
    </location>
</feature>
<reference evidence="2" key="1">
    <citation type="submission" date="2023-10" db="EMBL/GenBank/DDBJ databases">
        <authorList>
            <person name="Chen Y."/>
            <person name="Shah S."/>
            <person name="Dougan E. K."/>
            <person name="Thang M."/>
            <person name="Chan C."/>
        </authorList>
    </citation>
    <scope>NUCLEOTIDE SEQUENCE [LARGE SCALE GENOMIC DNA]</scope>
</reference>
<name>A0ABN9VK16_9DINO</name>
<feature type="region of interest" description="Disordered" evidence="1">
    <location>
        <begin position="1"/>
        <end position="35"/>
    </location>
</feature>
<keyword evidence="3" id="KW-1185">Reference proteome</keyword>
<protein>
    <submittedName>
        <fullName evidence="2">Uncharacterized protein</fullName>
    </submittedName>
</protein>
<organism evidence="2 3">
    <name type="scientific">Prorocentrum cordatum</name>
    <dbReference type="NCBI Taxonomy" id="2364126"/>
    <lineage>
        <taxon>Eukaryota</taxon>
        <taxon>Sar</taxon>
        <taxon>Alveolata</taxon>
        <taxon>Dinophyceae</taxon>
        <taxon>Prorocentrales</taxon>
        <taxon>Prorocentraceae</taxon>
        <taxon>Prorocentrum</taxon>
    </lineage>
</organism>
<dbReference type="EMBL" id="CAUYUJ010017192">
    <property type="protein sequence ID" value="CAK0872708.1"/>
    <property type="molecule type" value="Genomic_DNA"/>
</dbReference>
<feature type="non-terminal residue" evidence="2">
    <location>
        <position position="193"/>
    </location>
</feature>
<comment type="caution">
    <text evidence="2">The sequence shown here is derived from an EMBL/GenBank/DDBJ whole genome shotgun (WGS) entry which is preliminary data.</text>
</comment>
<gene>
    <name evidence="2" type="ORF">PCOR1329_LOCUS58088</name>
</gene>
<proteinExistence type="predicted"/>
<feature type="compositionally biased region" description="Low complexity" evidence="1">
    <location>
        <begin position="47"/>
        <end position="58"/>
    </location>
</feature>
<evidence type="ECO:0000256" key="1">
    <source>
        <dbReference type="SAM" id="MobiDB-lite"/>
    </source>
</evidence>